<dbReference type="STRING" id="421531.IX38_12435"/>
<dbReference type="EMBL" id="JPRO01000010">
    <property type="protein sequence ID" value="KFF02772.1"/>
    <property type="molecule type" value="Genomic_DNA"/>
</dbReference>
<keyword evidence="2" id="KW-1185">Reference proteome</keyword>
<name>A0A085ZEA8_9FLAO</name>
<reference evidence="1 2" key="1">
    <citation type="submission" date="2014-07" db="EMBL/GenBank/DDBJ databases">
        <title>Genome of Chryseobacterium luteum DSM 18605.</title>
        <authorList>
            <person name="Stropko S.J."/>
            <person name="Pipes S.E."/>
            <person name="Newman J.D."/>
        </authorList>
    </citation>
    <scope>NUCLEOTIDE SEQUENCE [LARGE SCALE GENOMIC DNA]</scope>
    <source>
        <strain evidence="1 2">DSM 18605</strain>
    </source>
</reference>
<evidence type="ECO:0000313" key="1">
    <source>
        <dbReference type="EMBL" id="KFF02772.1"/>
    </source>
</evidence>
<gene>
    <name evidence="1" type="ORF">IX38_12435</name>
</gene>
<comment type="caution">
    <text evidence="1">The sequence shown here is derived from an EMBL/GenBank/DDBJ whole genome shotgun (WGS) entry which is preliminary data.</text>
</comment>
<accession>A0A085ZEA8</accession>
<dbReference type="AlphaFoldDB" id="A0A085ZEA8"/>
<dbReference type="eggNOG" id="COG0582">
    <property type="taxonomic scope" value="Bacteria"/>
</dbReference>
<organism evidence="1 2">
    <name type="scientific">Chryseobacterium luteum</name>
    <dbReference type="NCBI Taxonomy" id="421531"/>
    <lineage>
        <taxon>Bacteria</taxon>
        <taxon>Pseudomonadati</taxon>
        <taxon>Bacteroidota</taxon>
        <taxon>Flavobacteriia</taxon>
        <taxon>Flavobacteriales</taxon>
        <taxon>Weeksellaceae</taxon>
        <taxon>Chryseobacterium group</taxon>
        <taxon>Chryseobacterium</taxon>
    </lineage>
</organism>
<proteinExistence type="predicted"/>
<evidence type="ECO:0000313" key="2">
    <source>
        <dbReference type="Proteomes" id="UP000028703"/>
    </source>
</evidence>
<sequence>MDIHTSSETDTSTRVPLLPLAQELILKYENHPESVNSNILFPVLSNQKMNSFIRFQNENAIFTNNPINISEK</sequence>
<dbReference type="Proteomes" id="UP000028703">
    <property type="component" value="Unassembled WGS sequence"/>
</dbReference>
<protein>
    <submittedName>
        <fullName evidence="1">Uncharacterized protein</fullName>
    </submittedName>
</protein>